<name>F0QVH2_VULM7</name>
<evidence type="ECO:0000313" key="3">
    <source>
        <dbReference type="Proteomes" id="UP000007485"/>
    </source>
</evidence>
<keyword evidence="1" id="KW-0472">Membrane</keyword>
<evidence type="ECO:0008006" key="4">
    <source>
        <dbReference type="Google" id="ProtNLM"/>
    </source>
</evidence>
<keyword evidence="1" id="KW-0812">Transmembrane</keyword>
<feature type="transmembrane region" description="Helical" evidence="1">
    <location>
        <begin position="135"/>
        <end position="154"/>
    </location>
</feature>
<organism evidence="2 3">
    <name type="scientific">Vulcanisaeta moutnovskia (strain 768-28)</name>
    <dbReference type="NCBI Taxonomy" id="985053"/>
    <lineage>
        <taxon>Archaea</taxon>
        <taxon>Thermoproteota</taxon>
        <taxon>Thermoprotei</taxon>
        <taxon>Thermoproteales</taxon>
        <taxon>Thermoproteaceae</taxon>
        <taxon>Vulcanisaeta</taxon>
    </lineage>
</organism>
<dbReference type="KEGG" id="vmo:VMUT_0614"/>
<keyword evidence="3" id="KW-1185">Reference proteome</keyword>
<feature type="transmembrane region" description="Helical" evidence="1">
    <location>
        <begin position="195"/>
        <end position="213"/>
    </location>
</feature>
<dbReference type="AlphaFoldDB" id="F0QVH2"/>
<keyword evidence="1" id="KW-1133">Transmembrane helix</keyword>
<dbReference type="eggNOG" id="arCOG00271">
    <property type="taxonomic scope" value="Archaea"/>
</dbReference>
<evidence type="ECO:0000313" key="2">
    <source>
        <dbReference type="EMBL" id="ADY00825.1"/>
    </source>
</evidence>
<evidence type="ECO:0000256" key="1">
    <source>
        <dbReference type="SAM" id="Phobius"/>
    </source>
</evidence>
<feature type="transmembrane region" description="Helical" evidence="1">
    <location>
        <begin position="112"/>
        <end position="129"/>
    </location>
</feature>
<feature type="transmembrane region" description="Helical" evidence="1">
    <location>
        <begin position="161"/>
        <end position="180"/>
    </location>
</feature>
<reference evidence="2 3" key="1">
    <citation type="journal article" date="2011" name="J. Bacteriol.">
        <title>Complete genome sequence of 'Vulcanisaeta moutnovskia' strain 768-28, a novel member of the hyperthermophilic crenarchaeal genus vulcanisaeta.</title>
        <authorList>
            <person name="Gumerov V.M."/>
            <person name="Mardanov A.V."/>
            <person name="Beletsky A.V."/>
            <person name="Prokofeva M.I."/>
            <person name="Bonch-Osmolovskaya E.A."/>
            <person name="Ravin N.V."/>
            <person name="Skryabin K.G."/>
        </authorList>
    </citation>
    <scope>NUCLEOTIDE SEQUENCE [LARGE SCALE GENOMIC DNA]</scope>
    <source>
        <strain evidence="2 3">768-28</strain>
    </source>
</reference>
<dbReference type="GeneID" id="10288266"/>
<dbReference type="HOGENOM" id="CLU_913997_0_0_2"/>
<dbReference type="STRING" id="985053.VMUT_0614"/>
<proteinExistence type="predicted"/>
<accession>F0QVH2</accession>
<feature type="transmembrane region" description="Helical" evidence="1">
    <location>
        <begin position="84"/>
        <end position="105"/>
    </location>
</feature>
<dbReference type="RefSeq" id="WP_013603988.1">
    <property type="nucleotide sequence ID" value="NC_015151.1"/>
</dbReference>
<dbReference type="OrthoDB" id="29116at2157"/>
<gene>
    <name evidence="2" type="ordered locus">VMUT_0614</name>
</gene>
<dbReference type="Proteomes" id="UP000007485">
    <property type="component" value="Chromosome"/>
</dbReference>
<feature type="transmembrane region" description="Helical" evidence="1">
    <location>
        <begin position="37"/>
        <end position="53"/>
    </location>
</feature>
<sequence>MTKRYLVLAILASALWGISYPITYVALRFFGADELIATSYLFSILLLTALLYYNYDTESIIKGLLLSPINYIITYLYVELSNNVGGLTALVSSSYIIPLIIINYINNEGINIRHIISAITLLSALYLLFQGYGDPIYIALLLMVMNLIYTIVLAKINNIDIINFVFGQSLGTLVIAYLTMRKFIMLSLIFELNYFYYPLLLALIGNVIPYTLYAVAIRHVGPVEVSLTSSVETISSLITSIPMQQLPANPVAWTLLIISILSLNIELREFEMKGRSILISDYTPSHQPIKEVSLWSGRFKDSLGFVGSCIITKIPRKKKVI</sequence>
<feature type="transmembrane region" description="Helical" evidence="1">
    <location>
        <begin position="60"/>
        <end position="78"/>
    </location>
</feature>
<protein>
    <recommendedName>
        <fullName evidence="4">EamA domain-containing protein</fullName>
    </recommendedName>
</protein>
<dbReference type="EMBL" id="CP002529">
    <property type="protein sequence ID" value="ADY00825.1"/>
    <property type="molecule type" value="Genomic_DNA"/>
</dbReference>